<comment type="caution">
    <text evidence="1">The sequence shown here is derived from an EMBL/GenBank/DDBJ whole genome shotgun (WGS) entry which is preliminary data.</text>
</comment>
<keyword evidence="2" id="KW-1185">Reference proteome</keyword>
<protein>
    <submittedName>
        <fullName evidence="1">Uncharacterized protein</fullName>
    </submittedName>
</protein>
<dbReference type="EMBL" id="DUZY01000007">
    <property type="protein sequence ID" value="DAD46066.1"/>
    <property type="molecule type" value="Genomic_DNA"/>
</dbReference>
<sequence>MVSKIPTSLHLTCRKNLLHFGLFHPIDNLRHLFETNSPPPHKISSSKCLQNLQDWNPFGENLHPIAIPMAHYLAGKPIEATSVWVPETSSRFQWPFIHLAYPSLSFIDQLNPKNYNPVMRNI</sequence>
<dbReference type="AlphaFoldDB" id="A0A822ZT33"/>
<accession>A0A822ZT33</accession>
<name>A0A822ZT33_NELNU</name>
<reference evidence="1 2" key="1">
    <citation type="journal article" date="2020" name="Mol. Biol. Evol.">
        <title>Distinct Expression and Methylation Patterns for Genes with Different Fates following a Single Whole-Genome Duplication in Flowering Plants.</title>
        <authorList>
            <person name="Shi T."/>
            <person name="Rahmani R.S."/>
            <person name="Gugger P.F."/>
            <person name="Wang M."/>
            <person name="Li H."/>
            <person name="Zhang Y."/>
            <person name="Li Z."/>
            <person name="Wang Q."/>
            <person name="Van de Peer Y."/>
            <person name="Marchal K."/>
            <person name="Chen J."/>
        </authorList>
    </citation>
    <scope>NUCLEOTIDE SEQUENCE [LARGE SCALE GENOMIC DNA]</scope>
    <source>
        <tissue evidence="1">Leaf</tissue>
    </source>
</reference>
<dbReference type="Proteomes" id="UP000607653">
    <property type="component" value="Unassembled WGS sequence"/>
</dbReference>
<evidence type="ECO:0000313" key="1">
    <source>
        <dbReference type="EMBL" id="DAD46066.1"/>
    </source>
</evidence>
<gene>
    <name evidence="1" type="ORF">HUJ06_004296</name>
</gene>
<proteinExistence type="predicted"/>
<evidence type="ECO:0000313" key="2">
    <source>
        <dbReference type="Proteomes" id="UP000607653"/>
    </source>
</evidence>
<organism evidence="1 2">
    <name type="scientific">Nelumbo nucifera</name>
    <name type="common">Sacred lotus</name>
    <dbReference type="NCBI Taxonomy" id="4432"/>
    <lineage>
        <taxon>Eukaryota</taxon>
        <taxon>Viridiplantae</taxon>
        <taxon>Streptophyta</taxon>
        <taxon>Embryophyta</taxon>
        <taxon>Tracheophyta</taxon>
        <taxon>Spermatophyta</taxon>
        <taxon>Magnoliopsida</taxon>
        <taxon>Proteales</taxon>
        <taxon>Nelumbonaceae</taxon>
        <taxon>Nelumbo</taxon>
    </lineage>
</organism>